<proteinExistence type="predicted"/>
<keyword evidence="2" id="KW-1185">Reference proteome</keyword>
<organism evidence="1 2">
    <name type="scientific">Dendrolimus kikuchii</name>
    <dbReference type="NCBI Taxonomy" id="765133"/>
    <lineage>
        <taxon>Eukaryota</taxon>
        <taxon>Metazoa</taxon>
        <taxon>Ecdysozoa</taxon>
        <taxon>Arthropoda</taxon>
        <taxon>Hexapoda</taxon>
        <taxon>Insecta</taxon>
        <taxon>Pterygota</taxon>
        <taxon>Neoptera</taxon>
        <taxon>Endopterygota</taxon>
        <taxon>Lepidoptera</taxon>
        <taxon>Glossata</taxon>
        <taxon>Ditrysia</taxon>
        <taxon>Bombycoidea</taxon>
        <taxon>Lasiocampidae</taxon>
        <taxon>Dendrolimus</taxon>
    </lineage>
</organism>
<accession>A0ACC1CJL3</accession>
<evidence type="ECO:0000313" key="1">
    <source>
        <dbReference type="EMBL" id="KAJ0171687.1"/>
    </source>
</evidence>
<name>A0ACC1CJL3_9NEOP</name>
<protein>
    <submittedName>
        <fullName evidence="1">Uncharacterized protein</fullName>
    </submittedName>
</protein>
<dbReference type="Proteomes" id="UP000824533">
    <property type="component" value="Linkage Group LG23"/>
</dbReference>
<reference evidence="1 2" key="1">
    <citation type="journal article" date="2021" name="Front. Genet.">
        <title>Chromosome-Level Genome Assembly Reveals Significant Gene Expansion in the Toll and IMD Signaling Pathways of Dendrolimus kikuchii.</title>
        <authorList>
            <person name="Zhou J."/>
            <person name="Wu P."/>
            <person name="Xiong Z."/>
            <person name="Liu N."/>
            <person name="Zhao N."/>
            <person name="Ji M."/>
            <person name="Qiu Y."/>
            <person name="Yang B."/>
        </authorList>
    </citation>
    <scope>NUCLEOTIDE SEQUENCE [LARGE SCALE GENOMIC DNA]</scope>
    <source>
        <strain evidence="1">Ann1</strain>
    </source>
</reference>
<dbReference type="EMBL" id="CM034409">
    <property type="protein sequence ID" value="KAJ0171687.1"/>
    <property type="molecule type" value="Genomic_DNA"/>
</dbReference>
<sequence length="760" mass="87290">MACGSNEDDELVEKENAFGASNTGSDEAMVDEVIPLDLHTVPSITNLHVSKFSKVQIGNRLIIQHIHSCNEKNKDRSLTLKSLLLVKSRFRHCFSAVVCCAFFFAPGTLIYLLSIALTKPVCLDTDNSFDTITRTITGFPKRFLQVMWNEGEQHDMQVYNALMDRFEVGCKIMARQTVPNITNLNVSKFSKVHIGDKINILNTYYGHVNQIAVVNDQKLNLKSILPIRSNLKSIFPIKTCNRCCRISVMMSSVLLVTLGLAYVFLLCYVTEMKYHLDTGLNETWYLRREDWQHINSYTRVYLRFLPVQSILVGHSGRQFCDDRHSCTREVLDLQKEYDRRGWPDIGPSYLIGGNGLVFEGRGINIWGDMLNPHGCGNCILVMFLGDYERDQIVKEQFDHLEILLKKLANNKIGVHNPVPVMWSDSENDMQEYNALLSRPSAYPEIRAAPDITNLHVKKFSKVHIGDKYVTQNIYNAKFVRGSRLGLKPERPTLKPRTTRCSVTIFVNAVFFATSSLAIYLVFLTFAKEPVRLDIDLNETWYQTRADWQAIPPDTFELLRLPVKYVILGYSYEKDCTDIYSCRNIIWDKQINAMLKDSEDIGPNYLISFNGFVFEGRGANVIGSMTKSYDRKSISVMFFGLCESNIIDAETFDHLDILLKQLERLKVLDQDYSIFRYCQSHITDRPGCDFNTALEKTFTLFCQSKNHDGRRIIFPTTCYNRSALFSGRQYLNESPWCFETVKQIKNKAQAQLIKNLNRNKK</sequence>
<gene>
    <name evidence="1" type="ORF">K1T71_012450</name>
</gene>
<comment type="caution">
    <text evidence="1">The sequence shown here is derived from an EMBL/GenBank/DDBJ whole genome shotgun (WGS) entry which is preliminary data.</text>
</comment>
<evidence type="ECO:0000313" key="2">
    <source>
        <dbReference type="Proteomes" id="UP000824533"/>
    </source>
</evidence>